<dbReference type="EMBL" id="JAGYWB010000007">
    <property type="protein sequence ID" value="KAI0516472.1"/>
    <property type="molecule type" value="Genomic_DNA"/>
</dbReference>
<keyword evidence="3" id="KW-1185">Reference proteome</keyword>
<feature type="region of interest" description="Disordered" evidence="1">
    <location>
        <begin position="331"/>
        <end position="353"/>
    </location>
</feature>
<organism evidence="2 3">
    <name type="scientific">Dendrobium nobile</name>
    <name type="common">Orchid</name>
    <dbReference type="NCBI Taxonomy" id="94219"/>
    <lineage>
        <taxon>Eukaryota</taxon>
        <taxon>Viridiplantae</taxon>
        <taxon>Streptophyta</taxon>
        <taxon>Embryophyta</taxon>
        <taxon>Tracheophyta</taxon>
        <taxon>Spermatophyta</taxon>
        <taxon>Magnoliopsida</taxon>
        <taxon>Liliopsida</taxon>
        <taxon>Asparagales</taxon>
        <taxon>Orchidaceae</taxon>
        <taxon>Epidendroideae</taxon>
        <taxon>Malaxideae</taxon>
        <taxon>Dendrobiinae</taxon>
        <taxon>Dendrobium</taxon>
    </lineage>
</organism>
<comment type="caution">
    <text evidence="2">The sequence shown here is derived from an EMBL/GenBank/DDBJ whole genome shotgun (WGS) entry which is preliminary data.</text>
</comment>
<reference evidence="2" key="1">
    <citation type="journal article" date="2022" name="Front. Genet.">
        <title>Chromosome-Scale Assembly of the Dendrobium nobile Genome Provides Insights Into the Molecular Mechanism of the Biosynthesis of the Medicinal Active Ingredient of Dendrobium.</title>
        <authorList>
            <person name="Xu Q."/>
            <person name="Niu S.-C."/>
            <person name="Li K.-L."/>
            <person name="Zheng P.-J."/>
            <person name="Zhang X.-J."/>
            <person name="Jia Y."/>
            <person name="Liu Y."/>
            <person name="Niu Y.-X."/>
            <person name="Yu L.-H."/>
            <person name="Chen D.-F."/>
            <person name="Zhang G.-Q."/>
        </authorList>
    </citation>
    <scope>NUCLEOTIDE SEQUENCE</scope>
    <source>
        <tissue evidence="2">Leaf</tissue>
    </source>
</reference>
<gene>
    <name evidence="2" type="ORF">KFK09_009147</name>
</gene>
<dbReference type="PANTHER" id="PTHR47481:SF30">
    <property type="entry name" value="CCHC-TYPE DOMAIN-CONTAINING PROTEIN"/>
    <property type="match status" value="1"/>
</dbReference>
<proteinExistence type="predicted"/>
<dbReference type="AlphaFoldDB" id="A0A8T3BRD6"/>
<sequence>MTDASPPQILEQTETTSSVQPCISSSLKFVISNLKNFVQQPLSPDNYSVWRSQIIKICTANGFESFLDLKFVIPDELNQNADGTFSPNPKYAQWRLTDQNLAAALCSTITASILPYVLDLASTAAIWNALENRFQATKRSKVIQLKNELHHASLKNSSMTEYLTTIKILVDRIAAAGSRVDTKDIILYILNGLPPFYQSFKTSIRTMITPISLDQLYSLLISEEIHVSSDAARATAAEDSSTALFTYRGRGRRSRGRSSNSSGSRRDQQPQSNPTTCQICLKKGQSASECWHRLNPNYVPRTSRSTTTALVATPTDVYNDWYLHSGASSHMTRSLDNLSGDERRHHSRRRELG</sequence>
<dbReference type="OrthoDB" id="693186at2759"/>
<evidence type="ECO:0008006" key="4">
    <source>
        <dbReference type="Google" id="ProtNLM"/>
    </source>
</evidence>
<evidence type="ECO:0000313" key="3">
    <source>
        <dbReference type="Proteomes" id="UP000829196"/>
    </source>
</evidence>
<dbReference type="PANTHER" id="PTHR47481">
    <property type="match status" value="1"/>
</dbReference>
<name>A0A8T3BRD6_DENNO</name>
<dbReference type="Proteomes" id="UP000829196">
    <property type="component" value="Unassembled WGS sequence"/>
</dbReference>
<protein>
    <recommendedName>
        <fullName evidence="4">Retrovirus-related Pol polyprotein from transposon TNT 1-94</fullName>
    </recommendedName>
</protein>
<accession>A0A8T3BRD6</accession>
<feature type="region of interest" description="Disordered" evidence="1">
    <location>
        <begin position="245"/>
        <end position="276"/>
    </location>
</feature>
<feature type="compositionally biased region" description="Basic and acidic residues" evidence="1">
    <location>
        <begin position="340"/>
        <end position="353"/>
    </location>
</feature>
<evidence type="ECO:0000313" key="2">
    <source>
        <dbReference type="EMBL" id="KAI0516472.1"/>
    </source>
</evidence>
<evidence type="ECO:0000256" key="1">
    <source>
        <dbReference type="SAM" id="MobiDB-lite"/>
    </source>
</evidence>
<dbReference type="Pfam" id="PF14223">
    <property type="entry name" value="Retrotran_gag_2"/>
    <property type="match status" value="1"/>
</dbReference>